<sequence length="229" mass="22505">MHPCRFFLPLLILAGCGSDYSADTYSTRAVQQANPVQQGVIIGARDVQISSDGAAGAAAGAAAGGIVGAATPGSNLTSALAGVGGGLVGGLFGSATERVINDNRATEYIVRKTNGELVNVTQRDVPSLPLGQKVLVIAGAQARIVPDYTVPEAAAAGAPPAQGGPARVEAPVRADLPATGGVAGPPPGTPVPPVEGATRTELPPAAPASADAPPSPRTPLVPPEAPLAL</sequence>
<dbReference type="RefSeq" id="WP_257714320.1">
    <property type="nucleotide sequence ID" value="NZ_JANJOU010000001.1"/>
</dbReference>
<dbReference type="PROSITE" id="PS51257">
    <property type="entry name" value="PROKAR_LIPOPROTEIN"/>
    <property type="match status" value="1"/>
</dbReference>
<keyword evidence="3" id="KW-1185">Reference proteome</keyword>
<gene>
    <name evidence="2" type="ORF">NRP21_01080</name>
</gene>
<accession>A0ABT1WXS4</accession>
<organism evidence="2 3">
    <name type="scientific">Roseomonas populi</name>
    <dbReference type="NCBI Taxonomy" id="3121582"/>
    <lineage>
        <taxon>Bacteria</taxon>
        <taxon>Pseudomonadati</taxon>
        <taxon>Pseudomonadota</taxon>
        <taxon>Alphaproteobacteria</taxon>
        <taxon>Acetobacterales</taxon>
        <taxon>Roseomonadaceae</taxon>
        <taxon>Roseomonas</taxon>
    </lineage>
</organism>
<feature type="compositionally biased region" description="Pro residues" evidence="1">
    <location>
        <begin position="184"/>
        <end position="193"/>
    </location>
</feature>
<feature type="compositionally biased region" description="Pro residues" evidence="1">
    <location>
        <begin position="213"/>
        <end position="229"/>
    </location>
</feature>
<reference evidence="2 3" key="1">
    <citation type="submission" date="2022-06" db="EMBL/GenBank/DDBJ databases">
        <title>Roseomonas CN29.</title>
        <authorList>
            <person name="Cheng Y."/>
            <person name="He X."/>
        </authorList>
    </citation>
    <scope>NUCLEOTIDE SEQUENCE [LARGE SCALE GENOMIC DNA]</scope>
    <source>
        <strain evidence="2 3">CN29</strain>
    </source>
</reference>
<evidence type="ECO:0000313" key="3">
    <source>
        <dbReference type="Proteomes" id="UP001524642"/>
    </source>
</evidence>
<evidence type="ECO:0008006" key="4">
    <source>
        <dbReference type="Google" id="ProtNLM"/>
    </source>
</evidence>
<name>A0ABT1WXS4_9PROT</name>
<dbReference type="Proteomes" id="UP001524642">
    <property type="component" value="Unassembled WGS sequence"/>
</dbReference>
<protein>
    <recommendedName>
        <fullName evidence="4">17 kDa surface antigen</fullName>
    </recommendedName>
</protein>
<evidence type="ECO:0000256" key="1">
    <source>
        <dbReference type="SAM" id="MobiDB-lite"/>
    </source>
</evidence>
<evidence type="ECO:0000313" key="2">
    <source>
        <dbReference type="EMBL" id="MCR0980638.1"/>
    </source>
</evidence>
<proteinExistence type="predicted"/>
<comment type="caution">
    <text evidence="2">The sequence shown here is derived from an EMBL/GenBank/DDBJ whole genome shotgun (WGS) entry which is preliminary data.</text>
</comment>
<dbReference type="EMBL" id="JANJOU010000001">
    <property type="protein sequence ID" value="MCR0980638.1"/>
    <property type="molecule type" value="Genomic_DNA"/>
</dbReference>
<feature type="region of interest" description="Disordered" evidence="1">
    <location>
        <begin position="174"/>
        <end position="229"/>
    </location>
</feature>